<dbReference type="GO" id="GO:0016020">
    <property type="term" value="C:membrane"/>
    <property type="evidence" value="ECO:0007669"/>
    <property type="project" value="InterPro"/>
</dbReference>
<dbReference type="AlphaFoldDB" id="A0A2G9V4A1"/>
<dbReference type="OrthoDB" id="5870230at2759"/>
<keyword evidence="1" id="KW-1133">Transmembrane helix</keyword>
<evidence type="ECO:0000313" key="3">
    <source>
        <dbReference type="Proteomes" id="UP000230423"/>
    </source>
</evidence>
<dbReference type="InterPro" id="IPR008952">
    <property type="entry name" value="Tetraspanin_EC2_sf"/>
</dbReference>
<proteinExistence type="predicted"/>
<dbReference type="EMBL" id="KZ345002">
    <property type="protein sequence ID" value="PIO77323.1"/>
    <property type="molecule type" value="Genomic_DNA"/>
</dbReference>
<feature type="transmembrane region" description="Helical" evidence="1">
    <location>
        <begin position="51"/>
        <end position="73"/>
    </location>
</feature>
<dbReference type="Proteomes" id="UP000230423">
    <property type="component" value="Unassembled WGS sequence"/>
</dbReference>
<accession>A0A2G9V4A1</accession>
<organism evidence="2 3">
    <name type="scientific">Teladorsagia circumcincta</name>
    <name type="common">Brown stomach worm</name>
    <name type="synonym">Ostertagia circumcincta</name>
    <dbReference type="NCBI Taxonomy" id="45464"/>
    <lineage>
        <taxon>Eukaryota</taxon>
        <taxon>Metazoa</taxon>
        <taxon>Ecdysozoa</taxon>
        <taxon>Nematoda</taxon>
        <taxon>Chromadorea</taxon>
        <taxon>Rhabditida</taxon>
        <taxon>Rhabditina</taxon>
        <taxon>Rhabditomorpha</taxon>
        <taxon>Strongyloidea</taxon>
        <taxon>Trichostrongylidae</taxon>
        <taxon>Teladorsagia</taxon>
    </lineage>
</organism>
<gene>
    <name evidence="2" type="ORF">TELCIR_00559</name>
</gene>
<keyword evidence="3" id="KW-1185">Reference proteome</keyword>
<keyword evidence="1" id="KW-0812">Transmembrane</keyword>
<dbReference type="SUPFAM" id="SSF48652">
    <property type="entry name" value="Tetraspanin"/>
    <property type="match status" value="1"/>
</dbReference>
<name>A0A2G9V4A1_TELCI</name>
<keyword evidence="1" id="KW-0472">Membrane</keyword>
<reference evidence="2 3" key="1">
    <citation type="submission" date="2015-09" db="EMBL/GenBank/DDBJ databases">
        <title>Draft genome of the parasitic nematode Teladorsagia circumcincta isolate WARC Sus (inbred).</title>
        <authorList>
            <person name="Mitreva M."/>
        </authorList>
    </citation>
    <scope>NUCLEOTIDE SEQUENCE [LARGE SCALE GENOMIC DNA]</scope>
    <source>
        <strain evidence="2 3">S</strain>
    </source>
</reference>
<evidence type="ECO:0000313" key="2">
    <source>
        <dbReference type="EMBL" id="PIO77323.1"/>
    </source>
</evidence>
<protein>
    <submittedName>
        <fullName evidence="2">Uncharacterized protein</fullName>
    </submittedName>
</protein>
<sequence length="80" mass="8736">MCSLNSLNCCGASGCNDYTSYGYYPNTCQCSTNPSQIGCATYIWQLLESNFIYVIVVAAIILLVEKAIGFNGINHLLLEN</sequence>
<evidence type="ECO:0000256" key="1">
    <source>
        <dbReference type="SAM" id="Phobius"/>
    </source>
</evidence>